<accession>A0ABR1XWR1</accession>
<evidence type="ECO:0000313" key="2">
    <source>
        <dbReference type="Proteomes" id="UP001456524"/>
    </source>
</evidence>
<dbReference type="EMBL" id="JBBWUH010000004">
    <property type="protein sequence ID" value="KAK8169707.1"/>
    <property type="molecule type" value="Genomic_DNA"/>
</dbReference>
<proteinExistence type="predicted"/>
<evidence type="ECO:0000313" key="1">
    <source>
        <dbReference type="EMBL" id="KAK8169707.1"/>
    </source>
</evidence>
<comment type="caution">
    <text evidence="1">The sequence shown here is derived from an EMBL/GenBank/DDBJ whole genome shotgun (WGS) entry which is preliminary data.</text>
</comment>
<dbReference type="Proteomes" id="UP001456524">
    <property type="component" value="Unassembled WGS sequence"/>
</dbReference>
<keyword evidence="2" id="KW-1185">Reference proteome</keyword>
<organism evidence="1 2">
    <name type="scientific">Phyllosticta citrichinensis</name>
    <dbReference type="NCBI Taxonomy" id="1130410"/>
    <lineage>
        <taxon>Eukaryota</taxon>
        <taxon>Fungi</taxon>
        <taxon>Dikarya</taxon>
        <taxon>Ascomycota</taxon>
        <taxon>Pezizomycotina</taxon>
        <taxon>Dothideomycetes</taxon>
        <taxon>Dothideomycetes incertae sedis</taxon>
        <taxon>Botryosphaeriales</taxon>
        <taxon>Phyllostictaceae</taxon>
        <taxon>Phyllosticta</taxon>
    </lineage>
</organism>
<gene>
    <name evidence="1" type="ORF">IWX90DRAFT_187895</name>
</gene>
<reference evidence="1 2" key="1">
    <citation type="journal article" date="2022" name="G3 (Bethesda)">
        <title>Enemy or ally: a genomic approach to elucidate the lifestyle of Phyllosticta citrichinaensis.</title>
        <authorList>
            <person name="Buijs V.A."/>
            <person name="Groenewald J.Z."/>
            <person name="Haridas S."/>
            <person name="LaButti K.M."/>
            <person name="Lipzen A."/>
            <person name="Martin F.M."/>
            <person name="Barry K."/>
            <person name="Grigoriev I.V."/>
            <person name="Crous P.W."/>
            <person name="Seidl M.F."/>
        </authorList>
    </citation>
    <scope>NUCLEOTIDE SEQUENCE [LARGE SCALE GENOMIC DNA]</scope>
    <source>
        <strain evidence="1 2">CBS 129764</strain>
    </source>
</reference>
<sequence length="157" mass="17510">MVGLLPRRGFFGCTTRVENSALHVAPGLVDQVPSFPSASRQPPRWLSYSLSVHLPRLGPRGPFRVRRCSFLWPRFLFYSSAISGFVSSSGFPLRSPRRCTSIPKPDDFFDSLHGLPARAAPTAPVFQHACRVCLEFTLLFYNTLMAFGLLRSSFSVS</sequence>
<name>A0ABR1XWR1_9PEZI</name>
<protein>
    <submittedName>
        <fullName evidence="1">Uncharacterized protein</fullName>
    </submittedName>
</protein>